<feature type="region of interest" description="Disordered" evidence="1">
    <location>
        <begin position="27"/>
        <end position="54"/>
    </location>
</feature>
<organism evidence="2 3">
    <name type="scientific">Saprolegnia parasitica (strain CBS 223.65)</name>
    <dbReference type="NCBI Taxonomy" id="695850"/>
    <lineage>
        <taxon>Eukaryota</taxon>
        <taxon>Sar</taxon>
        <taxon>Stramenopiles</taxon>
        <taxon>Oomycota</taxon>
        <taxon>Saprolegniomycetes</taxon>
        <taxon>Saprolegniales</taxon>
        <taxon>Saprolegniaceae</taxon>
        <taxon>Saprolegnia</taxon>
    </lineage>
</organism>
<dbReference type="RefSeq" id="XP_012212589.1">
    <property type="nucleotide sequence ID" value="XM_012357199.1"/>
</dbReference>
<proteinExistence type="predicted"/>
<protein>
    <submittedName>
        <fullName evidence="2">Uncharacterized protein</fullName>
    </submittedName>
</protein>
<dbReference type="Proteomes" id="UP000030745">
    <property type="component" value="Unassembled WGS sequence"/>
</dbReference>
<evidence type="ECO:0000256" key="1">
    <source>
        <dbReference type="SAM" id="MobiDB-lite"/>
    </source>
</evidence>
<gene>
    <name evidence="2" type="ORF">SPRG_15631</name>
</gene>
<evidence type="ECO:0000313" key="3">
    <source>
        <dbReference type="Proteomes" id="UP000030745"/>
    </source>
</evidence>
<evidence type="ECO:0000313" key="2">
    <source>
        <dbReference type="EMBL" id="KDO16705.1"/>
    </source>
</evidence>
<dbReference type="EMBL" id="KK583969">
    <property type="protein sequence ID" value="KDO16705.1"/>
    <property type="molecule type" value="Genomic_DNA"/>
</dbReference>
<sequence>MTTPLRHSHQIKSIAPLQAGRCFFGSRTPLPHAHPQFKSTATLQRDRSRDDLSA</sequence>
<dbReference type="GeneID" id="24137341"/>
<dbReference type="VEuPathDB" id="FungiDB:SPRG_15631"/>
<reference evidence="2 3" key="1">
    <citation type="journal article" date="2013" name="PLoS Genet.">
        <title>Distinctive expansion of potential virulence genes in the genome of the oomycete fish pathogen Saprolegnia parasitica.</title>
        <authorList>
            <person name="Jiang R.H."/>
            <person name="de Bruijn I."/>
            <person name="Haas B.J."/>
            <person name="Belmonte R."/>
            <person name="Lobach L."/>
            <person name="Christie J."/>
            <person name="van den Ackerveken G."/>
            <person name="Bottin A."/>
            <person name="Bulone V."/>
            <person name="Diaz-Moreno S.M."/>
            <person name="Dumas B."/>
            <person name="Fan L."/>
            <person name="Gaulin E."/>
            <person name="Govers F."/>
            <person name="Grenville-Briggs L.J."/>
            <person name="Horner N.R."/>
            <person name="Levin J.Z."/>
            <person name="Mammella M."/>
            <person name="Meijer H.J."/>
            <person name="Morris P."/>
            <person name="Nusbaum C."/>
            <person name="Oome S."/>
            <person name="Phillips A.J."/>
            <person name="van Rooyen D."/>
            <person name="Rzeszutek E."/>
            <person name="Saraiva M."/>
            <person name="Secombes C.J."/>
            <person name="Seidl M.F."/>
            <person name="Snel B."/>
            <person name="Stassen J.H."/>
            <person name="Sykes S."/>
            <person name="Tripathy S."/>
            <person name="van den Berg H."/>
            <person name="Vega-Arreguin J.C."/>
            <person name="Wawra S."/>
            <person name="Young S.K."/>
            <person name="Zeng Q."/>
            <person name="Dieguez-Uribeondo J."/>
            <person name="Russ C."/>
            <person name="Tyler B.M."/>
            <person name="van West P."/>
        </authorList>
    </citation>
    <scope>NUCLEOTIDE SEQUENCE [LARGE SCALE GENOMIC DNA]</scope>
    <source>
        <strain evidence="2 3">CBS 223.65</strain>
    </source>
</reference>
<feature type="non-terminal residue" evidence="2">
    <location>
        <position position="54"/>
    </location>
</feature>
<accession>A0A067BJ10</accession>
<feature type="compositionally biased region" description="Basic and acidic residues" evidence="1">
    <location>
        <begin position="44"/>
        <end position="54"/>
    </location>
</feature>
<name>A0A067BJ10_SAPPC</name>
<dbReference type="KEGG" id="spar:SPRG_15631"/>
<keyword evidence="3" id="KW-1185">Reference proteome</keyword>
<dbReference type="AlphaFoldDB" id="A0A067BJ10"/>